<accession>A0AAV4PIP5</accession>
<name>A0AAV4PIP5_9ARAC</name>
<evidence type="ECO:0000313" key="1">
    <source>
        <dbReference type="EMBL" id="GIX97382.1"/>
    </source>
</evidence>
<proteinExistence type="predicted"/>
<protein>
    <submittedName>
        <fullName evidence="1">Uncharacterized protein</fullName>
    </submittedName>
</protein>
<evidence type="ECO:0000313" key="3">
    <source>
        <dbReference type="Proteomes" id="UP001054837"/>
    </source>
</evidence>
<dbReference type="AlphaFoldDB" id="A0AAV4PIP5"/>
<dbReference type="EMBL" id="BPLQ01003034">
    <property type="protein sequence ID" value="GIX97382.1"/>
    <property type="molecule type" value="Genomic_DNA"/>
</dbReference>
<sequence>MHFSNLAISPTQSKWKTLAGLKDRQITARCCAFSRSHYVSGLFKYLQKTPIEVGDLISEQLEESSFPCRLERRSLLLQFISLRCLLKKAQVSRPSTLRPVAMSF</sequence>
<gene>
    <name evidence="1" type="ORF">CDAR_473131</name>
    <name evidence="2" type="ORF">CDAR_473251</name>
</gene>
<evidence type="ECO:0000313" key="2">
    <source>
        <dbReference type="EMBL" id="GIX97402.1"/>
    </source>
</evidence>
<dbReference type="Proteomes" id="UP001054837">
    <property type="component" value="Unassembled WGS sequence"/>
</dbReference>
<dbReference type="EMBL" id="BPLQ01003034">
    <property type="protein sequence ID" value="GIX97402.1"/>
    <property type="molecule type" value="Genomic_DNA"/>
</dbReference>
<reference evidence="1 3" key="1">
    <citation type="submission" date="2021-06" db="EMBL/GenBank/DDBJ databases">
        <title>Caerostris darwini draft genome.</title>
        <authorList>
            <person name="Kono N."/>
            <person name="Arakawa K."/>
        </authorList>
    </citation>
    <scope>NUCLEOTIDE SEQUENCE [LARGE SCALE GENOMIC DNA]</scope>
</reference>
<keyword evidence="3" id="KW-1185">Reference proteome</keyword>
<organism evidence="1 3">
    <name type="scientific">Caerostris darwini</name>
    <dbReference type="NCBI Taxonomy" id="1538125"/>
    <lineage>
        <taxon>Eukaryota</taxon>
        <taxon>Metazoa</taxon>
        <taxon>Ecdysozoa</taxon>
        <taxon>Arthropoda</taxon>
        <taxon>Chelicerata</taxon>
        <taxon>Arachnida</taxon>
        <taxon>Araneae</taxon>
        <taxon>Araneomorphae</taxon>
        <taxon>Entelegynae</taxon>
        <taxon>Araneoidea</taxon>
        <taxon>Araneidae</taxon>
        <taxon>Caerostris</taxon>
    </lineage>
</organism>
<comment type="caution">
    <text evidence="1">The sequence shown here is derived from an EMBL/GenBank/DDBJ whole genome shotgun (WGS) entry which is preliminary data.</text>
</comment>